<evidence type="ECO:0000313" key="2">
    <source>
        <dbReference type="Proteomes" id="UP001193389"/>
    </source>
</evidence>
<dbReference type="KEGG" id="anf:AQPE_2444"/>
<dbReference type="AlphaFoldDB" id="A0A5K7S9P0"/>
<sequence>MPDFSRRTADFCSIDRMTSSHPFCSITKLLKASQGFTL</sequence>
<dbReference type="Proteomes" id="UP001193389">
    <property type="component" value="Chromosome"/>
</dbReference>
<dbReference type="EMBL" id="AP018694">
    <property type="protein sequence ID" value="BBE18282.1"/>
    <property type="molecule type" value="Genomic_DNA"/>
</dbReference>
<proteinExistence type="predicted"/>
<organism evidence="1 2">
    <name type="scientific">Aquipluma nitroreducens</name>
    <dbReference type="NCBI Taxonomy" id="2010828"/>
    <lineage>
        <taxon>Bacteria</taxon>
        <taxon>Pseudomonadati</taxon>
        <taxon>Bacteroidota</taxon>
        <taxon>Bacteroidia</taxon>
        <taxon>Marinilabiliales</taxon>
        <taxon>Prolixibacteraceae</taxon>
        <taxon>Aquipluma</taxon>
    </lineage>
</organism>
<gene>
    <name evidence="1" type="ORF">AQPE_2444</name>
</gene>
<accession>A0A5K7S9P0</accession>
<name>A0A5K7S9P0_9BACT</name>
<reference evidence="1" key="1">
    <citation type="journal article" date="2020" name="Int. J. Syst. Evol. Microbiol.">
        <title>Aquipluma nitroreducens gen. nov. sp. nov., a novel facultatively anaerobic bacterium isolated from a freshwater lake.</title>
        <authorList>
            <person name="Watanabe M."/>
            <person name="Kojima H."/>
            <person name="Fukui M."/>
        </authorList>
    </citation>
    <scope>NUCLEOTIDE SEQUENCE</scope>
    <source>
        <strain evidence="1">MeG22</strain>
    </source>
</reference>
<keyword evidence="2" id="KW-1185">Reference proteome</keyword>
<evidence type="ECO:0000313" key="1">
    <source>
        <dbReference type="EMBL" id="BBE18282.1"/>
    </source>
</evidence>
<protein>
    <submittedName>
        <fullName evidence="1">Uncharacterized protein</fullName>
    </submittedName>
</protein>